<gene>
    <name evidence="1" type="ORF">F889_03646</name>
</gene>
<dbReference type="Proteomes" id="UP000013009">
    <property type="component" value="Unassembled WGS sequence"/>
</dbReference>
<dbReference type="AlphaFoldDB" id="N9QZH9"/>
<proteinExistence type="predicted"/>
<accession>N9QZH9</accession>
<reference evidence="1 2" key="1">
    <citation type="submission" date="2013-02" db="EMBL/GenBank/DDBJ databases">
        <title>The Genome Sequence of Acinetobacter sp. NIPH 1859.</title>
        <authorList>
            <consortium name="The Broad Institute Genome Sequencing Platform"/>
            <consortium name="The Broad Institute Genome Sequencing Center for Infectious Disease"/>
            <person name="Cerqueira G."/>
            <person name="Feldgarden M."/>
            <person name="Courvalin P."/>
            <person name="Perichon B."/>
            <person name="Grillot-Courvalin C."/>
            <person name="Clermont D."/>
            <person name="Rocha E."/>
            <person name="Yoon E.-J."/>
            <person name="Nemec A."/>
            <person name="Walker B."/>
            <person name="Young S.K."/>
            <person name="Zeng Q."/>
            <person name="Gargeya S."/>
            <person name="Fitzgerald M."/>
            <person name="Haas B."/>
            <person name="Abouelleil A."/>
            <person name="Alvarado L."/>
            <person name="Arachchi H.M."/>
            <person name="Berlin A.M."/>
            <person name="Chapman S.B."/>
            <person name="Dewar J."/>
            <person name="Goldberg J."/>
            <person name="Griggs A."/>
            <person name="Gujja S."/>
            <person name="Hansen M."/>
            <person name="Howarth C."/>
            <person name="Imamovic A."/>
            <person name="Larimer J."/>
            <person name="McCowan C."/>
            <person name="Murphy C."/>
            <person name="Neiman D."/>
            <person name="Pearson M."/>
            <person name="Priest M."/>
            <person name="Roberts A."/>
            <person name="Saif S."/>
            <person name="Shea T."/>
            <person name="Sisk P."/>
            <person name="Sykes S."/>
            <person name="Wortman J."/>
            <person name="Nusbaum C."/>
            <person name="Birren B."/>
        </authorList>
    </citation>
    <scope>NUCLEOTIDE SEQUENCE [LARGE SCALE GENOMIC DNA]</scope>
    <source>
        <strain evidence="1 2">NIPH 1859</strain>
    </source>
</reference>
<organism evidence="1 2">
    <name type="scientific">Acinetobacter colistiniresistens</name>
    <dbReference type="NCBI Taxonomy" id="280145"/>
    <lineage>
        <taxon>Bacteria</taxon>
        <taxon>Pseudomonadati</taxon>
        <taxon>Pseudomonadota</taxon>
        <taxon>Gammaproteobacteria</taxon>
        <taxon>Moraxellales</taxon>
        <taxon>Moraxellaceae</taxon>
        <taxon>Acinetobacter</taxon>
    </lineage>
</organism>
<name>N9QZH9_9GAMM</name>
<protein>
    <submittedName>
        <fullName evidence="1">Uncharacterized protein</fullName>
    </submittedName>
</protein>
<evidence type="ECO:0000313" key="1">
    <source>
        <dbReference type="EMBL" id="ENX32327.1"/>
    </source>
</evidence>
<dbReference type="HOGENOM" id="CLU_142669_0_0_6"/>
<evidence type="ECO:0000313" key="2">
    <source>
        <dbReference type="Proteomes" id="UP000013009"/>
    </source>
</evidence>
<keyword evidence="2" id="KW-1185">Reference proteome</keyword>
<dbReference type="EMBL" id="APRZ01000025">
    <property type="protein sequence ID" value="ENX32327.1"/>
    <property type="molecule type" value="Genomic_DNA"/>
</dbReference>
<sequence length="151" mass="17634">MMNQFELKIRYPHQMNHNEIDHVGRFDLATILTKFDEMTWRQQLVRQLQLNGVDTHFIVTDHRTEQTCVITLDAYAKSQQLEFKLDSDIPTIIAKKDLFGLLTRKSKEHISFKQLSLARVKDYLIAFLNQDIATLEQHYQQGLSKGVKTAS</sequence>
<dbReference type="PATRIC" id="fig|1217695.3.peg.3540"/>
<comment type="caution">
    <text evidence="1">The sequence shown here is derived from an EMBL/GenBank/DDBJ whole genome shotgun (WGS) entry which is preliminary data.</text>
</comment>